<evidence type="ECO:0008006" key="2">
    <source>
        <dbReference type="Google" id="ProtNLM"/>
    </source>
</evidence>
<dbReference type="AlphaFoldDB" id="A0A1C6J9C0"/>
<dbReference type="EMBL" id="FMHG01000001">
    <property type="protein sequence ID" value="SCJ78723.1"/>
    <property type="molecule type" value="Genomic_DNA"/>
</dbReference>
<proteinExistence type="predicted"/>
<organism evidence="1">
    <name type="scientific">uncultured Anaerotruncus sp</name>
    <dbReference type="NCBI Taxonomy" id="905011"/>
    <lineage>
        <taxon>Bacteria</taxon>
        <taxon>Bacillati</taxon>
        <taxon>Bacillota</taxon>
        <taxon>Clostridia</taxon>
        <taxon>Eubacteriales</taxon>
        <taxon>Oscillospiraceae</taxon>
        <taxon>Anaerotruncus</taxon>
        <taxon>environmental samples</taxon>
    </lineage>
</organism>
<sequence>MTDKEFILHINQLPIEQLLTPETWVLTLEPERDNKKGERQVLMQMRAEQLGAVDKWADFERDMGLATAQNGVFEYFEYFEGLPQYPEFDPFTPPDTSKLPTFPVDSLPAVLREYAKTAAESIQVPVDMTAITALASCSLCVQGKYMINPKPGFYEPLNLYAVIVAAPSDRKSPVVREVLKPIHQYTQEENQRRGPDIRDYQRKKAVLTKSISLLTDRAARGPGKGRSVSLDDVLAKQKELDELVEVKPLRLVADDVTPEALTKLLAQNDGRMAIVSTEGGVFSIMSGMYSGNQANIDPFLKAYSGDFIQVDRVGRESETITHPALTMLLMIQPQVLSEIMKNKEFGGRGLLARFLYSIPRSLVGSRSYNTPDIDSKAAGDYTQLVKSLLEIDGGNKPSRIRLTDGAHRVAEGFYYEIEKRIKGDLEDIEAWAGKCHGTTMRIAGVMHCCIHGERAAIELVSEETMLAAVNIAFYFIDHARAAFQMMGATESQREQDAKYIWKRLLSTGKTEISKRDLHQMCRFRGGFETAVDMGEGLEELTERGYIRIDKVYPQNTQNTQKPTRRGRPTEKITINPLALEYEEAKRWDRHPKGG</sequence>
<dbReference type="Pfam" id="PF13148">
    <property type="entry name" value="DUF3987"/>
    <property type="match status" value="1"/>
</dbReference>
<dbReference type="InterPro" id="IPR025048">
    <property type="entry name" value="DUF3987"/>
</dbReference>
<accession>A0A1C6J9C0</accession>
<reference evidence="1" key="1">
    <citation type="submission" date="2015-09" db="EMBL/GenBank/DDBJ databases">
        <authorList>
            <consortium name="Pathogen Informatics"/>
        </authorList>
    </citation>
    <scope>NUCLEOTIDE SEQUENCE</scope>
    <source>
        <strain evidence="1">2789STDY5834896</strain>
    </source>
</reference>
<name>A0A1C6J9C0_9FIRM</name>
<evidence type="ECO:0000313" key="1">
    <source>
        <dbReference type="EMBL" id="SCJ78723.1"/>
    </source>
</evidence>
<gene>
    <name evidence="1" type="ORF">SAMEA3545359_02016</name>
</gene>
<protein>
    <recommendedName>
        <fullName evidence="2">DUF3987 domain-containing protein</fullName>
    </recommendedName>
</protein>